<keyword evidence="6 8" id="KW-1015">Disulfide bond</keyword>
<evidence type="ECO:0000256" key="5">
    <source>
        <dbReference type="ARBA" id="ARBA00023136"/>
    </source>
</evidence>
<proteinExistence type="predicted"/>
<reference evidence="10" key="1">
    <citation type="submission" date="2023-09" db="UniProtKB">
        <authorList>
            <consortium name="Ensembl"/>
        </authorList>
    </citation>
    <scope>IDENTIFICATION</scope>
</reference>
<evidence type="ECO:0000313" key="10">
    <source>
        <dbReference type="Ensembl" id="ENSSPAP00000000268.1"/>
    </source>
</evidence>
<keyword evidence="3" id="KW-0732">Signal</keyword>
<accession>A0A3B4YTZ3</accession>
<feature type="domain" description="Sushi" evidence="9">
    <location>
        <begin position="128"/>
        <end position="188"/>
    </location>
</feature>
<evidence type="ECO:0000256" key="4">
    <source>
        <dbReference type="ARBA" id="ARBA00022737"/>
    </source>
</evidence>
<comment type="subcellular location">
    <subcellularLocation>
        <location evidence="1">Membrane</location>
    </subcellularLocation>
</comment>
<evidence type="ECO:0000256" key="2">
    <source>
        <dbReference type="ARBA" id="ARBA00022659"/>
    </source>
</evidence>
<dbReference type="InterPro" id="IPR035976">
    <property type="entry name" value="Sushi/SCR/CCP_sf"/>
</dbReference>
<evidence type="ECO:0000256" key="7">
    <source>
        <dbReference type="ARBA" id="ARBA00023180"/>
    </source>
</evidence>
<dbReference type="Gene3D" id="2.10.70.10">
    <property type="entry name" value="Complement Module, domain 1"/>
    <property type="match status" value="3"/>
</dbReference>
<dbReference type="InterPro" id="IPR000436">
    <property type="entry name" value="Sushi_SCR_CCP_dom"/>
</dbReference>
<dbReference type="PANTHER" id="PTHR46393">
    <property type="entry name" value="SUSHI DOMAIN-CONTAINING PROTEIN"/>
    <property type="match status" value="1"/>
</dbReference>
<dbReference type="GO" id="GO:0016020">
    <property type="term" value="C:membrane"/>
    <property type="evidence" value="ECO:0007669"/>
    <property type="project" value="UniProtKB-SubCell"/>
</dbReference>
<keyword evidence="2 8" id="KW-0768">Sushi</keyword>
<dbReference type="Ensembl" id="ENSSPAT00000000273.1">
    <property type="protein sequence ID" value="ENSSPAP00000000268.1"/>
    <property type="gene ID" value="ENSSPAG00000000210.1"/>
</dbReference>
<dbReference type="SUPFAM" id="SSF57535">
    <property type="entry name" value="Complement control module/SCR domain"/>
    <property type="match status" value="3"/>
</dbReference>
<name>A0A3B4YTZ3_9TELE</name>
<keyword evidence="4" id="KW-0677">Repeat</keyword>
<organism evidence="10">
    <name type="scientific">Stegastes partitus</name>
    <name type="common">bicolor damselfish</name>
    <dbReference type="NCBI Taxonomy" id="144197"/>
    <lineage>
        <taxon>Eukaryota</taxon>
        <taxon>Metazoa</taxon>
        <taxon>Chordata</taxon>
        <taxon>Craniata</taxon>
        <taxon>Vertebrata</taxon>
        <taxon>Euteleostomi</taxon>
        <taxon>Actinopterygii</taxon>
        <taxon>Neopterygii</taxon>
        <taxon>Teleostei</taxon>
        <taxon>Neoteleostei</taxon>
        <taxon>Acanthomorphata</taxon>
        <taxon>Ovalentaria</taxon>
        <taxon>Pomacentridae</taxon>
        <taxon>Stegastes</taxon>
    </lineage>
</organism>
<evidence type="ECO:0000259" key="9">
    <source>
        <dbReference type="PROSITE" id="PS50923"/>
    </source>
</evidence>
<comment type="caution">
    <text evidence="8">Lacks conserved residue(s) required for the propagation of feature annotation.</text>
</comment>
<dbReference type="SMART" id="SM00032">
    <property type="entry name" value="CCP"/>
    <property type="match status" value="3"/>
</dbReference>
<dbReference type="PROSITE" id="PS50923">
    <property type="entry name" value="SUSHI"/>
    <property type="match status" value="2"/>
</dbReference>
<dbReference type="PANTHER" id="PTHR46393:SF7">
    <property type="entry name" value="COMPLEMENT C2"/>
    <property type="match status" value="1"/>
</dbReference>
<dbReference type="Pfam" id="PF00084">
    <property type="entry name" value="Sushi"/>
    <property type="match status" value="3"/>
</dbReference>
<keyword evidence="5" id="KW-0472">Membrane</keyword>
<feature type="domain" description="Sushi" evidence="9">
    <location>
        <begin position="66"/>
        <end position="124"/>
    </location>
</feature>
<dbReference type="GeneTree" id="ENSGT00940000162307"/>
<keyword evidence="7" id="KW-0325">Glycoprotein</keyword>
<dbReference type="STRING" id="144197.ENSSPAP00000000268"/>
<evidence type="ECO:0000256" key="8">
    <source>
        <dbReference type="PROSITE-ProRule" id="PRU00302"/>
    </source>
</evidence>
<feature type="disulfide bond" evidence="8">
    <location>
        <begin position="130"/>
        <end position="173"/>
    </location>
</feature>
<feature type="disulfide bond" evidence="8">
    <location>
        <begin position="95"/>
        <end position="122"/>
    </location>
</feature>
<evidence type="ECO:0000256" key="6">
    <source>
        <dbReference type="ARBA" id="ARBA00023157"/>
    </source>
</evidence>
<dbReference type="AlphaFoldDB" id="A0A3B4YTZ3"/>
<sequence length="319" mass="34461">FSHLSSLYIFSQLFYHLETFRSHLAATLGASNTSDGESLIWKIENPLLFYTSDLHILSFLPCNAAVQCGNPGTPAHGRISRVDGTTFSHSIVYSCMEGYFLTGSPTRQCLANGTWSGTAPNCTSEFLITCGDPGIPANGLRFGDDVTVGQNVTFMCQPGYVMIGGDTAVTRTCTTNGTWSGTMPACQVVTCPTPPAIPNGLLEGSVLEWGTSVSYSCLSGYELSFPAVIDNSSRKRRGYVRERVRRSLTSLSPPPPPSHTYCTYTCTHRDIKYAELGLAGGHSSYISIKQYIISCSLKLMTDEHVTCLACTVSPPKNAV</sequence>
<protein>
    <recommendedName>
        <fullName evidence="9">Sushi domain-containing protein</fullName>
    </recommendedName>
</protein>
<dbReference type="CDD" id="cd00033">
    <property type="entry name" value="CCP"/>
    <property type="match status" value="3"/>
</dbReference>
<dbReference type="FunFam" id="2.10.70.10:FF:000011">
    <property type="entry name" value="CUB and sushi domain-containing protein 3 isoform A"/>
    <property type="match status" value="2"/>
</dbReference>
<evidence type="ECO:0000256" key="3">
    <source>
        <dbReference type="ARBA" id="ARBA00022729"/>
    </source>
</evidence>
<evidence type="ECO:0000256" key="1">
    <source>
        <dbReference type="ARBA" id="ARBA00004370"/>
    </source>
</evidence>